<dbReference type="EMBL" id="BAABBI010000001">
    <property type="protein sequence ID" value="GAA3778515.1"/>
    <property type="molecule type" value="Genomic_DNA"/>
</dbReference>
<proteinExistence type="predicted"/>
<comment type="caution">
    <text evidence="2">The sequence shown here is derived from an EMBL/GenBank/DDBJ whole genome shotgun (WGS) entry which is preliminary data.</text>
</comment>
<evidence type="ECO:0008006" key="4">
    <source>
        <dbReference type="Google" id="ProtNLM"/>
    </source>
</evidence>
<dbReference type="InterPro" id="IPR011990">
    <property type="entry name" value="TPR-like_helical_dom_sf"/>
</dbReference>
<feature type="chain" id="PRO_5046650640" description="Tetratricopeptide repeat protein" evidence="1">
    <location>
        <begin position="19"/>
        <end position="239"/>
    </location>
</feature>
<dbReference type="SUPFAM" id="SSF48452">
    <property type="entry name" value="TPR-like"/>
    <property type="match status" value="1"/>
</dbReference>
<dbReference type="Proteomes" id="UP001501456">
    <property type="component" value="Unassembled WGS sequence"/>
</dbReference>
<gene>
    <name evidence="2" type="ORF">GCM10022271_08500</name>
</gene>
<organism evidence="2 3">
    <name type="scientific">Corallibacter vietnamensis</name>
    <dbReference type="NCBI Taxonomy" id="904130"/>
    <lineage>
        <taxon>Bacteria</taxon>
        <taxon>Pseudomonadati</taxon>
        <taxon>Bacteroidota</taxon>
        <taxon>Flavobacteriia</taxon>
        <taxon>Flavobacteriales</taxon>
        <taxon>Flavobacteriaceae</taxon>
        <taxon>Corallibacter</taxon>
    </lineage>
</organism>
<keyword evidence="3" id="KW-1185">Reference proteome</keyword>
<keyword evidence="1" id="KW-0732">Signal</keyword>
<protein>
    <recommendedName>
        <fullName evidence="4">Tetratricopeptide repeat protein</fullName>
    </recommendedName>
</protein>
<name>A0ABP7GXX3_9FLAO</name>
<sequence length="239" mass="27003">MKRLLLLVVLVTAFSANAQTNQQLLKHYEAFYKQMREQGDIQGMINGLTHLNVLAPSQARKDTLSYIYMSEGKYVQALNTIGIEKNVSDSDMALEVKAVSLKSLGETERAIEQFKVMYDREPNVGAAYELAELYLQTQKLTEANTYIQYGLLNSQDDMAKTFYETQQPYRVPLKAAFLYLKGLVKFNENKTENIDTAISFLDQALSMAPNFNMANISKNALLSQKQKPAETQNSGENKN</sequence>
<dbReference type="RefSeq" id="WP_344727445.1">
    <property type="nucleotide sequence ID" value="NZ_BAABBI010000001.1"/>
</dbReference>
<dbReference type="Gene3D" id="1.25.40.10">
    <property type="entry name" value="Tetratricopeptide repeat domain"/>
    <property type="match status" value="1"/>
</dbReference>
<reference evidence="3" key="1">
    <citation type="journal article" date="2019" name="Int. J. Syst. Evol. Microbiol.">
        <title>The Global Catalogue of Microorganisms (GCM) 10K type strain sequencing project: providing services to taxonomists for standard genome sequencing and annotation.</title>
        <authorList>
            <consortium name="The Broad Institute Genomics Platform"/>
            <consortium name="The Broad Institute Genome Sequencing Center for Infectious Disease"/>
            <person name="Wu L."/>
            <person name="Ma J."/>
        </authorList>
    </citation>
    <scope>NUCLEOTIDE SEQUENCE [LARGE SCALE GENOMIC DNA]</scope>
    <source>
        <strain evidence="3">JCM 17525</strain>
    </source>
</reference>
<feature type="signal peptide" evidence="1">
    <location>
        <begin position="1"/>
        <end position="18"/>
    </location>
</feature>
<accession>A0ABP7GXX3</accession>
<evidence type="ECO:0000313" key="2">
    <source>
        <dbReference type="EMBL" id="GAA3778515.1"/>
    </source>
</evidence>
<evidence type="ECO:0000256" key="1">
    <source>
        <dbReference type="SAM" id="SignalP"/>
    </source>
</evidence>
<evidence type="ECO:0000313" key="3">
    <source>
        <dbReference type="Proteomes" id="UP001501456"/>
    </source>
</evidence>